<protein>
    <submittedName>
        <fullName evidence="2">Uncharacterized protein</fullName>
    </submittedName>
</protein>
<feature type="region of interest" description="Disordered" evidence="1">
    <location>
        <begin position="16"/>
        <end position="87"/>
    </location>
</feature>
<sequence>MDHGAESGQRCLCPFAAGARGQGGRLQPHGLGAPSLPDPKHQRPQLSLEGKELEQCEKHPGPHPGGCVLTWPSAPDPRESGAQDGHKGLNSVTFIQSVTLFLLPMSGDHQGISGLMSPPKPEVKPSTPQPMESRGLGGPLPGAPGQLCQPLSFTKDE</sequence>
<gene>
    <name evidence="2" type="ORF">MRATA1EN1_LOCUS12538</name>
</gene>
<evidence type="ECO:0000313" key="2">
    <source>
        <dbReference type="EMBL" id="CAI9163576.1"/>
    </source>
</evidence>
<evidence type="ECO:0000313" key="3">
    <source>
        <dbReference type="Proteomes" id="UP001176941"/>
    </source>
</evidence>
<dbReference type="Proteomes" id="UP001176941">
    <property type="component" value="Chromosome 21"/>
</dbReference>
<name>A0ABN8YUI8_RANTA</name>
<organism evidence="2 3">
    <name type="scientific">Rangifer tarandus platyrhynchus</name>
    <name type="common">Svalbard reindeer</name>
    <dbReference type="NCBI Taxonomy" id="3082113"/>
    <lineage>
        <taxon>Eukaryota</taxon>
        <taxon>Metazoa</taxon>
        <taxon>Chordata</taxon>
        <taxon>Craniata</taxon>
        <taxon>Vertebrata</taxon>
        <taxon>Euteleostomi</taxon>
        <taxon>Mammalia</taxon>
        <taxon>Eutheria</taxon>
        <taxon>Laurasiatheria</taxon>
        <taxon>Artiodactyla</taxon>
        <taxon>Ruminantia</taxon>
        <taxon>Pecora</taxon>
        <taxon>Cervidae</taxon>
        <taxon>Odocoileinae</taxon>
        <taxon>Rangifer</taxon>
    </lineage>
</organism>
<reference evidence="2" key="1">
    <citation type="submission" date="2023-04" db="EMBL/GenBank/DDBJ databases">
        <authorList>
            <consortium name="ELIXIR-Norway"/>
        </authorList>
    </citation>
    <scope>NUCLEOTIDE SEQUENCE [LARGE SCALE GENOMIC DNA]</scope>
</reference>
<accession>A0ABN8YUI8</accession>
<feature type="compositionally biased region" description="Basic and acidic residues" evidence="1">
    <location>
        <begin position="76"/>
        <end position="87"/>
    </location>
</feature>
<feature type="compositionally biased region" description="Basic and acidic residues" evidence="1">
    <location>
        <begin position="49"/>
        <end position="60"/>
    </location>
</feature>
<evidence type="ECO:0000256" key="1">
    <source>
        <dbReference type="SAM" id="MobiDB-lite"/>
    </source>
</evidence>
<dbReference type="EMBL" id="OX459957">
    <property type="protein sequence ID" value="CAI9163576.1"/>
    <property type="molecule type" value="Genomic_DNA"/>
</dbReference>
<keyword evidence="3" id="KW-1185">Reference proteome</keyword>
<proteinExistence type="predicted"/>
<feature type="region of interest" description="Disordered" evidence="1">
    <location>
        <begin position="108"/>
        <end position="157"/>
    </location>
</feature>